<keyword evidence="1" id="KW-0812">Transmembrane</keyword>
<dbReference type="AlphaFoldDB" id="A0A3M4T0L7"/>
<dbReference type="Proteomes" id="UP000271097">
    <property type="component" value="Unassembled WGS sequence"/>
</dbReference>
<feature type="transmembrane region" description="Helical" evidence="1">
    <location>
        <begin position="21"/>
        <end position="39"/>
    </location>
</feature>
<reference evidence="2 3" key="1">
    <citation type="submission" date="2018-08" db="EMBL/GenBank/DDBJ databases">
        <title>Recombination of ecologically and evolutionarily significant loci maintains genetic cohesion in the Pseudomonas syringae species complex.</title>
        <authorList>
            <person name="Dillon M."/>
            <person name="Thakur S."/>
            <person name="Almeida R.N.D."/>
            <person name="Weir B.S."/>
            <person name="Guttman D.S."/>
        </authorList>
    </citation>
    <scope>NUCLEOTIDE SEQUENCE [LARGE SCALE GENOMIC DNA]</scope>
    <source>
        <strain evidence="2 3">ICMP 5931</strain>
    </source>
</reference>
<evidence type="ECO:0000313" key="3">
    <source>
        <dbReference type="Proteomes" id="UP000271097"/>
    </source>
</evidence>
<proteinExistence type="predicted"/>
<protein>
    <submittedName>
        <fullName evidence="2">Uncharacterized protein</fullName>
    </submittedName>
</protein>
<gene>
    <name evidence="2" type="ORF">ALP90_01992</name>
</gene>
<accession>A0A3M4T0L7</accession>
<feature type="transmembrane region" description="Helical" evidence="1">
    <location>
        <begin position="59"/>
        <end position="80"/>
    </location>
</feature>
<evidence type="ECO:0000256" key="1">
    <source>
        <dbReference type="SAM" id="Phobius"/>
    </source>
</evidence>
<evidence type="ECO:0000313" key="2">
    <source>
        <dbReference type="EMBL" id="RMR20715.1"/>
    </source>
</evidence>
<keyword evidence="1" id="KW-1133">Transmembrane helix</keyword>
<name>A0A3M4T0L7_PSEA0</name>
<sequence>MRRTAGLVLTQGMIVKPYQTKWVVVTLLGVMLLVAELYNFQFGFNPSDEKADWGTFGDYFGGVWNPIIGMLGFVGILNSLHMQQNQLVSMKRDQLAEEVLDAVKDIDARMTMALAVWVGTTTNGGPFAKLTDLLVSHMAFEGRRGAKALGDSAAYAEFIKTCNMTGSVNSVPVNEIRRLVIQLRDLVRHHPSHSRDEYSPVLFYYVSKAAELMPML</sequence>
<keyword evidence="1" id="KW-0472">Membrane</keyword>
<organism evidence="2 3">
    <name type="scientific">Pseudomonas amygdali pv. ulmi</name>
    <dbReference type="NCBI Taxonomy" id="251720"/>
    <lineage>
        <taxon>Bacteria</taxon>
        <taxon>Pseudomonadati</taxon>
        <taxon>Pseudomonadota</taxon>
        <taxon>Gammaproteobacteria</taxon>
        <taxon>Pseudomonadales</taxon>
        <taxon>Pseudomonadaceae</taxon>
        <taxon>Pseudomonas</taxon>
        <taxon>Pseudomonas amygdali</taxon>
    </lineage>
</organism>
<comment type="caution">
    <text evidence="2">The sequence shown here is derived from an EMBL/GenBank/DDBJ whole genome shotgun (WGS) entry which is preliminary data.</text>
</comment>
<dbReference type="EMBL" id="RBRS01000134">
    <property type="protein sequence ID" value="RMR20715.1"/>
    <property type="molecule type" value="Genomic_DNA"/>
</dbReference>